<organism evidence="1 2">
    <name type="scientific">Rhabditophanes sp. KR3021</name>
    <dbReference type="NCBI Taxonomy" id="114890"/>
    <lineage>
        <taxon>Eukaryota</taxon>
        <taxon>Metazoa</taxon>
        <taxon>Ecdysozoa</taxon>
        <taxon>Nematoda</taxon>
        <taxon>Chromadorea</taxon>
        <taxon>Rhabditida</taxon>
        <taxon>Tylenchina</taxon>
        <taxon>Panagrolaimomorpha</taxon>
        <taxon>Strongyloidoidea</taxon>
        <taxon>Alloionematidae</taxon>
        <taxon>Rhabditophanes</taxon>
    </lineage>
</organism>
<reference evidence="2" key="1">
    <citation type="submission" date="2016-11" db="UniProtKB">
        <authorList>
            <consortium name="WormBaseParasite"/>
        </authorList>
    </citation>
    <scope>IDENTIFICATION</scope>
    <source>
        <strain evidence="2">KR3021</strain>
    </source>
</reference>
<dbReference type="WBParaSite" id="RSKR_0000910400.1">
    <property type="protein sequence ID" value="RSKR_0000910400.1"/>
    <property type="gene ID" value="RSKR_0000910400"/>
</dbReference>
<protein>
    <submittedName>
        <fullName evidence="2">Dynein light chain</fullName>
    </submittedName>
</protein>
<evidence type="ECO:0000313" key="2">
    <source>
        <dbReference type="WBParaSite" id="RSKR_0000910400.1"/>
    </source>
</evidence>
<proteinExistence type="predicted"/>
<evidence type="ECO:0000313" key="1">
    <source>
        <dbReference type="Proteomes" id="UP000095286"/>
    </source>
</evidence>
<name>A0AC35UA41_9BILA</name>
<dbReference type="Proteomes" id="UP000095286">
    <property type="component" value="Unplaced"/>
</dbReference>
<accession>A0AC35UA41</accession>
<sequence length="97" mass="11326">MEECEVKSNLKKKLKRNKEELAVTFGMRQLSYEATGKEAPIADEVFFCRKKDPQTSLNNHVLKNEDLFNRKKAMIDKVQTHPVETVHLKFPVSTKEY</sequence>